<evidence type="ECO:0000256" key="6">
    <source>
        <dbReference type="ARBA" id="ARBA00022989"/>
    </source>
</evidence>
<keyword evidence="7 8" id="KW-0472">Membrane</keyword>
<protein>
    <recommendedName>
        <fullName evidence="11">Glycosyltransferase RgtA/B/C/D-like domain-containing protein</fullName>
    </recommendedName>
</protein>
<comment type="subcellular location">
    <subcellularLocation>
        <location evidence="1">Cell membrane</location>
        <topology evidence="1">Multi-pass membrane protein</topology>
    </subcellularLocation>
</comment>
<feature type="transmembrane region" description="Helical" evidence="8">
    <location>
        <begin position="72"/>
        <end position="90"/>
    </location>
</feature>
<dbReference type="AlphaFoldDB" id="A0A1F7J087"/>
<feature type="transmembrane region" description="Helical" evidence="8">
    <location>
        <begin position="7"/>
        <end position="26"/>
    </location>
</feature>
<accession>A0A1F7J087</accession>
<feature type="transmembrane region" description="Helical" evidence="8">
    <location>
        <begin position="395"/>
        <end position="413"/>
    </location>
</feature>
<name>A0A1F7J087_9BACT</name>
<feature type="transmembrane region" description="Helical" evidence="8">
    <location>
        <begin position="212"/>
        <end position="231"/>
    </location>
</feature>
<dbReference type="PANTHER" id="PTHR33908">
    <property type="entry name" value="MANNOSYLTRANSFERASE YKCB-RELATED"/>
    <property type="match status" value="1"/>
</dbReference>
<evidence type="ECO:0000256" key="8">
    <source>
        <dbReference type="SAM" id="Phobius"/>
    </source>
</evidence>
<dbReference type="GO" id="GO:0016763">
    <property type="term" value="F:pentosyltransferase activity"/>
    <property type="evidence" value="ECO:0007669"/>
    <property type="project" value="TreeGrafter"/>
</dbReference>
<dbReference type="PANTHER" id="PTHR33908:SF11">
    <property type="entry name" value="MEMBRANE PROTEIN"/>
    <property type="match status" value="1"/>
</dbReference>
<evidence type="ECO:0008006" key="11">
    <source>
        <dbReference type="Google" id="ProtNLM"/>
    </source>
</evidence>
<reference evidence="9 10" key="1">
    <citation type="journal article" date="2016" name="Nat. Commun.">
        <title>Thousands of microbial genomes shed light on interconnected biogeochemical processes in an aquifer system.</title>
        <authorList>
            <person name="Anantharaman K."/>
            <person name="Brown C.T."/>
            <person name="Hug L.A."/>
            <person name="Sharon I."/>
            <person name="Castelle C.J."/>
            <person name="Probst A.J."/>
            <person name="Thomas B.C."/>
            <person name="Singh A."/>
            <person name="Wilkins M.J."/>
            <person name="Karaoz U."/>
            <person name="Brodie E.L."/>
            <person name="Williams K.H."/>
            <person name="Hubbard S.S."/>
            <person name="Banfield J.F."/>
        </authorList>
    </citation>
    <scope>NUCLEOTIDE SEQUENCE [LARGE SCALE GENOMIC DNA]</scope>
</reference>
<gene>
    <name evidence="9" type="ORF">A3A93_00700</name>
</gene>
<keyword evidence="5 8" id="KW-0812">Transmembrane</keyword>
<feature type="transmembrane region" description="Helical" evidence="8">
    <location>
        <begin position="97"/>
        <end position="117"/>
    </location>
</feature>
<keyword evidence="4" id="KW-0808">Transferase</keyword>
<evidence type="ECO:0000256" key="7">
    <source>
        <dbReference type="ARBA" id="ARBA00023136"/>
    </source>
</evidence>
<evidence type="ECO:0000313" key="9">
    <source>
        <dbReference type="EMBL" id="OGK49014.1"/>
    </source>
</evidence>
<sequence length="544" mass="62567">MNLIKKYSYRTGLLLVFLIGAFLRFYKLGSLPFEPHEDEILVGYVGRYILENGKDIYGNPWPLLYFNKFGDYYIIGSMYLSGLATYIFGINEFAVRFPAAFLGSLIIFPVAILGYWITNNKLVGILSAFSIAIMPWHIILSRSSAEGIIGSTIFITAIVLLLFYIKKGKIRDLAFAAFLILMSYWIYHPFRIYAPLVFIPLFFLFKNLSRKQVLALTITSILFFALTLYISTTEWGGGRLKQTSIFSDLSGVNIKIQQQIYNSGNSNTQITRLFHNKAIGYGHEFITQYLSYFSPLFLFIKTGVESRYDVPDQGLLYFTFLIAIITLLLAVGQKIKYEKKYLYYFVYLILLAPLPAAFTYFGSPNLHRTVFFAVILSIFIGIGLFKLVTMRINKFITPVLTILIIVEIIYFWHQYSVQSDIYLGSRRNDGQREIVQYIIENHNKVDAVHVPGYGNLALYYLFFSKDFDKKYISDFYNDALIDKIGNVKFEKEVCLTELESMDTKVNSLIINKPKCNIPKNFVQVTEISGRDPVFKSVVYRTGKL</sequence>
<evidence type="ECO:0000313" key="10">
    <source>
        <dbReference type="Proteomes" id="UP000177141"/>
    </source>
</evidence>
<feature type="transmembrane region" description="Helical" evidence="8">
    <location>
        <begin position="185"/>
        <end position="205"/>
    </location>
</feature>
<feature type="transmembrane region" description="Helical" evidence="8">
    <location>
        <begin position="147"/>
        <end position="165"/>
    </location>
</feature>
<proteinExistence type="predicted"/>
<evidence type="ECO:0000256" key="2">
    <source>
        <dbReference type="ARBA" id="ARBA00022475"/>
    </source>
</evidence>
<dbReference type="STRING" id="1802061.A3A93_00700"/>
<feature type="transmembrane region" description="Helical" evidence="8">
    <location>
        <begin position="344"/>
        <end position="363"/>
    </location>
</feature>
<keyword evidence="6 8" id="KW-1133">Transmembrane helix</keyword>
<keyword evidence="3" id="KW-0328">Glycosyltransferase</keyword>
<dbReference type="EMBL" id="MGAL01000007">
    <property type="protein sequence ID" value="OGK49014.1"/>
    <property type="molecule type" value="Genomic_DNA"/>
</dbReference>
<organism evidence="9 10">
    <name type="scientific">Candidatus Roizmanbacteria bacterium RIFCSPLOWO2_01_FULL_38_12</name>
    <dbReference type="NCBI Taxonomy" id="1802061"/>
    <lineage>
        <taxon>Bacteria</taxon>
        <taxon>Candidatus Roizmaniibacteriota</taxon>
    </lineage>
</organism>
<evidence type="ECO:0000256" key="5">
    <source>
        <dbReference type="ARBA" id="ARBA00022692"/>
    </source>
</evidence>
<comment type="caution">
    <text evidence="9">The sequence shown here is derived from an EMBL/GenBank/DDBJ whole genome shotgun (WGS) entry which is preliminary data.</text>
</comment>
<dbReference type="Proteomes" id="UP000177141">
    <property type="component" value="Unassembled WGS sequence"/>
</dbReference>
<evidence type="ECO:0000256" key="1">
    <source>
        <dbReference type="ARBA" id="ARBA00004651"/>
    </source>
</evidence>
<dbReference type="GO" id="GO:0005886">
    <property type="term" value="C:plasma membrane"/>
    <property type="evidence" value="ECO:0007669"/>
    <property type="project" value="UniProtKB-SubCell"/>
</dbReference>
<keyword evidence="2" id="KW-1003">Cell membrane</keyword>
<feature type="transmembrane region" description="Helical" evidence="8">
    <location>
        <begin position="369"/>
        <end position="388"/>
    </location>
</feature>
<evidence type="ECO:0000256" key="4">
    <source>
        <dbReference type="ARBA" id="ARBA00022679"/>
    </source>
</evidence>
<feature type="transmembrane region" description="Helical" evidence="8">
    <location>
        <begin position="314"/>
        <end position="332"/>
    </location>
</feature>
<dbReference type="GO" id="GO:0009103">
    <property type="term" value="P:lipopolysaccharide biosynthetic process"/>
    <property type="evidence" value="ECO:0007669"/>
    <property type="project" value="UniProtKB-ARBA"/>
</dbReference>
<evidence type="ECO:0000256" key="3">
    <source>
        <dbReference type="ARBA" id="ARBA00022676"/>
    </source>
</evidence>
<dbReference type="InterPro" id="IPR050297">
    <property type="entry name" value="LipidA_mod_glycosyltrf_83"/>
</dbReference>